<protein>
    <submittedName>
        <fullName evidence="2">Uncharacterized protein</fullName>
    </submittedName>
</protein>
<keyword evidence="1" id="KW-1133">Transmembrane helix</keyword>
<feature type="transmembrane region" description="Helical" evidence="1">
    <location>
        <begin position="12"/>
        <end position="32"/>
    </location>
</feature>
<keyword evidence="1" id="KW-0812">Transmembrane</keyword>
<dbReference type="Proteomes" id="UP001147148">
    <property type="component" value="Unassembled WGS sequence"/>
</dbReference>
<proteinExistence type="predicted"/>
<evidence type="ECO:0000313" key="3">
    <source>
        <dbReference type="Proteomes" id="UP001147148"/>
    </source>
</evidence>
<gene>
    <name evidence="2" type="ORF">OL233_00560</name>
</gene>
<keyword evidence="1" id="KW-0472">Membrane</keyword>
<evidence type="ECO:0000256" key="1">
    <source>
        <dbReference type="SAM" id="Phobius"/>
    </source>
</evidence>
<dbReference type="RefSeq" id="WP_275470433.1">
    <property type="nucleotide sequence ID" value="NZ_JAPDSH010000001.1"/>
</dbReference>
<reference evidence="2" key="1">
    <citation type="submission" date="2022-10" db="EMBL/GenBank/DDBJ databases">
        <title>Vagococcus sp. isolated from poultry meat.</title>
        <authorList>
            <person name="Johansson P."/>
            <person name="Bjorkroth J."/>
        </authorList>
    </citation>
    <scope>NUCLEOTIDE SEQUENCE</scope>
    <source>
        <strain evidence="2">PNs007</strain>
    </source>
</reference>
<evidence type="ECO:0000313" key="2">
    <source>
        <dbReference type="EMBL" id="MDF0478763.1"/>
    </source>
</evidence>
<accession>A0ABT5WYC5</accession>
<sequence>MSRIEKKKKLILIISTSILTLFFVYNAAYFYVRNSYHSYITNFDTTIKHFSYHKINTTKHYIANVKYPSYGSFTGNLAINTENNDYGLIIWPKYNSELEISLQGSIDSPVEDNEQHIQLNNGSIDLTHSSLPKDTQTIVLKLEEEAKLLWGDDILKNADRI</sequence>
<keyword evidence="3" id="KW-1185">Reference proteome</keyword>
<dbReference type="EMBL" id="JAPDSH010000001">
    <property type="protein sequence ID" value="MDF0478763.1"/>
    <property type="molecule type" value="Genomic_DNA"/>
</dbReference>
<comment type="caution">
    <text evidence="2">The sequence shown here is derived from an EMBL/GenBank/DDBJ whole genome shotgun (WGS) entry which is preliminary data.</text>
</comment>
<name>A0ABT5WYC5_9ENTE</name>
<organism evidence="2 3">
    <name type="scientific">Vagococcus proximus</name>
    <dbReference type="NCBI Taxonomy" id="2991417"/>
    <lineage>
        <taxon>Bacteria</taxon>
        <taxon>Bacillati</taxon>
        <taxon>Bacillota</taxon>
        <taxon>Bacilli</taxon>
        <taxon>Lactobacillales</taxon>
        <taxon>Enterococcaceae</taxon>
        <taxon>Vagococcus</taxon>
    </lineage>
</organism>